<evidence type="ECO:0000313" key="3">
    <source>
        <dbReference type="EMBL" id="EGF89583.1"/>
    </source>
</evidence>
<dbReference type="RefSeq" id="WP_006274778.1">
    <property type="nucleotide sequence ID" value="NZ_GL883080.1"/>
</dbReference>
<organism evidence="3 4">
    <name type="scientific">Asticcacaulis biprosthecium C19</name>
    <dbReference type="NCBI Taxonomy" id="715226"/>
    <lineage>
        <taxon>Bacteria</taxon>
        <taxon>Pseudomonadati</taxon>
        <taxon>Pseudomonadota</taxon>
        <taxon>Alphaproteobacteria</taxon>
        <taxon>Caulobacterales</taxon>
        <taxon>Caulobacteraceae</taxon>
        <taxon>Asticcacaulis</taxon>
    </lineage>
</organism>
<sequence>MKKFIRALLPLTLVAASVSGCSTQLARPISPAHIEPATEVDAAMVIVSEKTCPKKTNGQGLVPGIGSVVAGAAVDFGVNFIGEWLETQQLRRNAVWSASGTVTNCDETYWTKTDTRTVIVQRAVIGTNGEPKFEPAFKLTGDLTFQHFPGPTATPPSTPPTLDKVAPSDAAANLPTITPSVENVAPSGTATSPGEAPPRLNPATQPKTPPAPGTLQITWKSKEFSYGRTAAPARGSKRKHVVVLLGFAPSAMLKTGATATGKEELPGVIRLDLGYVQDGHFYSENLVNRAEAVSTIVVPTNDTLNVTAVVVETEDESLALKALSAGFKSNKDALAGAVKDQWGVSEE</sequence>
<gene>
    <name evidence="3" type="ORF">ABI_40000</name>
</gene>
<proteinExistence type="predicted"/>
<protein>
    <recommendedName>
        <fullName evidence="5">Lipoprotein</fullName>
    </recommendedName>
</protein>
<dbReference type="Proteomes" id="UP000006512">
    <property type="component" value="Unassembled WGS sequence"/>
</dbReference>
<feature type="signal peptide" evidence="2">
    <location>
        <begin position="1"/>
        <end position="26"/>
    </location>
</feature>
<accession>F4QS63</accession>
<dbReference type="EMBL" id="GL883080">
    <property type="protein sequence ID" value="EGF89583.1"/>
    <property type="molecule type" value="Genomic_DNA"/>
</dbReference>
<feature type="region of interest" description="Disordered" evidence="1">
    <location>
        <begin position="179"/>
        <end position="212"/>
    </location>
</feature>
<evidence type="ECO:0000256" key="2">
    <source>
        <dbReference type="SAM" id="SignalP"/>
    </source>
</evidence>
<dbReference type="STRING" id="715226.ABI_40000"/>
<dbReference type="HOGENOM" id="CLU_798426_0_0_5"/>
<evidence type="ECO:0000256" key="1">
    <source>
        <dbReference type="SAM" id="MobiDB-lite"/>
    </source>
</evidence>
<evidence type="ECO:0008006" key="5">
    <source>
        <dbReference type="Google" id="ProtNLM"/>
    </source>
</evidence>
<keyword evidence="4" id="KW-1185">Reference proteome</keyword>
<evidence type="ECO:0000313" key="4">
    <source>
        <dbReference type="Proteomes" id="UP000006512"/>
    </source>
</evidence>
<name>F4QS63_9CAUL</name>
<reference evidence="4" key="1">
    <citation type="submission" date="2011-03" db="EMBL/GenBank/DDBJ databases">
        <title>Draft genome sequence of Brevundimonas diminuta.</title>
        <authorList>
            <person name="Brown P.J.B."/>
            <person name="Buechlein A."/>
            <person name="Hemmerich C."/>
            <person name="Brun Y.V."/>
        </authorList>
    </citation>
    <scope>NUCLEOTIDE SEQUENCE [LARGE SCALE GENOMIC DNA]</scope>
    <source>
        <strain evidence="4">C19</strain>
    </source>
</reference>
<dbReference type="PROSITE" id="PS51257">
    <property type="entry name" value="PROKAR_LIPOPROTEIN"/>
    <property type="match status" value="1"/>
</dbReference>
<feature type="compositionally biased region" description="Polar residues" evidence="1">
    <location>
        <begin position="179"/>
        <end position="192"/>
    </location>
</feature>
<feature type="chain" id="PRO_5003321074" description="Lipoprotein" evidence="2">
    <location>
        <begin position="27"/>
        <end position="347"/>
    </location>
</feature>
<dbReference type="AlphaFoldDB" id="F4QS63"/>
<keyword evidence="2" id="KW-0732">Signal</keyword>